<protein>
    <submittedName>
        <fullName evidence="2">Uncharacterized protein</fullName>
    </submittedName>
</protein>
<dbReference type="AlphaFoldDB" id="A0A165J999"/>
<dbReference type="OrthoDB" id="5402392at2759"/>
<dbReference type="InParanoid" id="A0A165J999"/>
<organism evidence="2 3">
    <name type="scientific">Xylona heveae (strain CBS 132557 / TC161)</name>
    <dbReference type="NCBI Taxonomy" id="1328760"/>
    <lineage>
        <taxon>Eukaryota</taxon>
        <taxon>Fungi</taxon>
        <taxon>Dikarya</taxon>
        <taxon>Ascomycota</taxon>
        <taxon>Pezizomycotina</taxon>
        <taxon>Xylonomycetes</taxon>
        <taxon>Xylonales</taxon>
        <taxon>Xylonaceae</taxon>
        <taxon>Xylona</taxon>
    </lineage>
</organism>
<dbReference type="EMBL" id="KV407454">
    <property type="protein sequence ID" value="KZF25923.1"/>
    <property type="molecule type" value="Genomic_DNA"/>
</dbReference>
<accession>A0A165J999</accession>
<proteinExistence type="predicted"/>
<gene>
    <name evidence="2" type="ORF">L228DRAFT_279185</name>
</gene>
<evidence type="ECO:0000256" key="1">
    <source>
        <dbReference type="SAM" id="MobiDB-lite"/>
    </source>
</evidence>
<name>A0A165J999_XYLHT</name>
<feature type="region of interest" description="Disordered" evidence="1">
    <location>
        <begin position="527"/>
        <end position="564"/>
    </location>
</feature>
<dbReference type="RefSeq" id="XP_018191478.1">
    <property type="nucleotide sequence ID" value="XM_018335655.1"/>
</dbReference>
<feature type="compositionally biased region" description="Basic residues" evidence="1">
    <location>
        <begin position="528"/>
        <end position="539"/>
    </location>
</feature>
<evidence type="ECO:0000313" key="2">
    <source>
        <dbReference type="EMBL" id="KZF25923.1"/>
    </source>
</evidence>
<dbReference type="GeneID" id="28900792"/>
<keyword evidence="3" id="KW-1185">Reference proteome</keyword>
<reference evidence="2 3" key="1">
    <citation type="journal article" date="2016" name="Fungal Biol.">
        <title>The genome of Xylona heveae provides a window into fungal endophytism.</title>
        <authorList>
            <person name="Gazis R."/>
            <person name="Kuo A."/>
            <person name="Riley R."/>
            <person name="LaButti K."/>
            <person name="Lipzen A."/>
            <person name="Lin J."/>
            <person name="Amirebrahimi M."/>
            <person name="Hesse C.N."/>
            <person name="Spatafora J.W."/>
            <person name="Henrissat B."/>
            <person name="Hainaut M."/>
            <person name="Grigoriev I.V."/>
            <person name="Hibbett D.S."/>
        </authorList>
    </citation>
    <scope>NUCLEOTIDE SEQUENCE [LARGE SCALE GENOMIC DNA]</scope>
    <source>
        <strain evidence="2 3">TC161</strain>
    </source>
</reference>
<dbReference type="Proteomes" id="UP000076632">
    <property type="component" value="Unassembled WGS sequence"/>
</dbReference>
<sequence length="564" mass="62778">MGPVPVIDFPLPQVHSSLSPYIKSRQEAQKVRQVLTLFVASTLDPTSSQHNSTQHILCPDGRQQGVKVPLELGHMRKEYLRAVNANVKAQKEYASLTSGGISGDDSKGSLESSSRVASEEHLHEYLLLLRQRHRYERLRILQDYLELLAQKPPASPDFLDVKQISSQLSQPPHPPATIIQESDKERQISKRAHMNALISRLEKSVLKASHLLEAEKMRLAEAQEKYDSIKHAQVGSNPYHMKEKVKALENTRNTLIGWVETELSKATNSMTEADTSVSMADNERSETDRAYIDQRSTEIMELYKAYMESRKSLLADSHADTSPNEEPRKILAQSADNSLLQEERIDPHAQSSSIIALQYAREHLLPFQDFQRSMLQSRTHVESALAKEHKTASQALERLSDESHLLPAYPLLVNQPRFKHAAAVLASRAVQREAALAEEAASGPYGAYGHIEPARAWAFAADASGINTMETVERALQQGQTTINSAQDRLATMKELLGEEGEDEGFQATAPALTDLGDIWTADAMNAGKKRQGHWQQRRRGAETSSDGQWRGINGQIGVIGRGT</sequence>
<evidence type="ECO:0000313" key="3">
    <source>
        <dbReference type="Proteomes" id="UP000076632"/>
    </source>
</evidence>
<dbReference type="OMA" id="QPRFKHA"/>